<dbReference type="PROSITE" id="PS51729">
    <property type="entry name" value="GNAT_YJDJ"/>
    <property type="match status" value="1"/>
</dbReference>
<gene>
    <name evidence="3" type="ORF">GFH30_13185</name>
    <name evidence="2" type="ORF">GHJ48_11720</name>
</gene>
<evidence type="ECO:0000259" key="1">
    <source>
        <dbReference type="PROSITE" id="PS51729"/>
    </source>
</evidence>
<evidence type="ECO:0000313" key="4">
    <source>
        <dbReference type="Proteomes" id="UP000327478"/>
    </source>
</evidence>
<dbReference type="EMBL" id="CP045650">
    <property type="protein sequence ID" value="QGA12250.1"/>
    <property type="molecule type" value="Genomic_DNA"/>
</dbReference>
<keyword evidence="4" id="KW-1185">Reference proteome</keyword>
<dbReference type="Gene3D" id="3.40.630.30">
    <property type="match status" value="1"/>
</dbReference>
<reference evidence="4 5" key="1">
    <citation type="submission" date="2019-10" db="EMBL/GenBank/DDBJ databases">
        <authorList>
            <person name="Dong K."/>
        </authorList>
    </citation>
    <scope>NUCLEOTIDE SEQUENCE [LARGE SCALE GENOMIC DNA]</scope>
    <source>
        <strain evidence="3">Dk386</strain>
        <strain evidence="4">dk386</strain>
        <strain evidence="5">dk771</strain>
        <strain evidence="2">Dk771</strain>
    </source>
</reference>
<dbReference type="PANTHER" id="PTHR31435">
    <property type="entry name" value="PROTEIN NATD1"/>
    <property type="match status" value="1"/>
</dbReference>
<protein>
    <submittedName>
        <fullName evidence="2">GNAT family N-acetyltransferase</fullName>
    </submittedName>
</protein>
<dbReference type="InterPro" id="IPR016181">
    <property type="entry name" value="Acyl_CoA_acyltransferase"/>
</dbReference>
<dbReference type="EMBL" id="WITK01000022">
    <property type="protein sequence ID" value="MQW93049.1"/>
    <property type="molecule type" value="Genomic_DNA"/>
</dbReference>
<feature type="domain" description="N-acetyltransferase" evidence="1">
    <location>
        <begin position="6"/>
        <end position="93"/>
    </location>
</feature>
<dbReference type="CDD" id="cd04301">
    <property type="entry name" value="NAT_SF"/>
    <property type="match status" value="1"/>
</dbReference>
<dbReference type="AlphaFoldDB" id="A0A5Q0P7D2"/>
<sequence>MQIEHQNTKHGGVFYIERDQARIAEITYQQRDAQTMIADHTWVDPLLRGKGLARQLLDALVSFAREKHLKIIPQCSYVDVIFRRDPSLADVDASIL</sequence>
<dbReference type="Proteomes" id="UP000327478">
    <property type="component" value="Chromosome"/>
</dbReference>
<organism evidence="2 5">
    <name type="scientific">Acinetobacter wanghuae</name>
    <dbReference type="NCBI Taxonomy" id="2662362"/>
    <lineage>
        <taxon>Bacteria</taxon>
        <taxon>Pseudomonadati</taxon>
        <taxon>Pseudomonadota</taxon>
        <taxon>Gammaproteobacteria</taxon>
        <taxon>Moraxellales</taxon>
        <taxon>Moraxellaceae</taxon>
        <taxon>Acinetobacter</taxon>
    </lineage>
</organism>
<accession>A0A5Q0P7D2</accession>
<proteinExistence type="predicted"/>
<evidence type="ECO:0000313" key="3">
    <source>
        <dbReference type="EMBL" id="QGA12250.1"/>
    </source>
</evidence>
<dbReference type="SUPFAM" id="SSF55729">
    <property type="entry name" value="Acyl-CoA N-acyltransferases (Nat)"/>
    <property type="match status" value="1"/>
</dbReference>
<evidence type="ECO:0000313" key="2">
    <source>
        <dbReference type="EMBL" id="MQW93049.1"/>
    </source>
</evidence>
<dbReference type="PANTHER" id="PTHR31435:SF9">
    <property type="entry name" value="PROTEIN NATD1"/>
    <property type="match status" value="1"/>
</dbReference>
<evidence type="ECO:0000313" key="5">
    <source>
        <dbReference type="Proteomes" id="UP000480556"/>
    </source>
</evidence>
<name>A0A5Q0P7D2_9GAMM</name>
<dbReference type="InterPro" id="IPR045057">
    <property type="entry name" value="Gcn5-rel_NAT"/>
</dbReference>
<dbReference type="InterPro" id="IPR031165">
    <property type="entry name" value="GNAT_YJDJ"/>
</dbReference>
<dbReference type="Proteomes" id="UP000480556">
    <property type="component" value="Unassembled WGS sequence"/>
</dbReference>
<dbReference type="RefSeq" id="WP_153373289.1">
    <property type="nucleotide sequence ID" value="NZ_CP045650.1"/>
</dbReference>
<dbReference type="Pfam" id="PF14542">
    <property type="entry name" value="Acetyltransf_CG"/>
    <property type="match status" value="1"/>
</dbReference>